<dbReference type="CDD" id="cd02396">
    <property type="entry name" value="KH-I_PCBP_rpt2"/>
    <property type="match status" value="1"/>
</dbReference>
<dbReference type="GO" id="GO:0003723">
    <property type="term" value="F:RNA binding"/>
    <property type="evidence" value="ECO:0007669"/>
    <property type="project" value="UniProtKB-UniRule"/>
</dbReference>
<evidence type="ECO:0000259" key="4">
    <source>
        <dbReference type="SMART" id="SM00322"/>
    </source>
</evidence>
<dbReference type="SUPFAM" id="SSF54791">
    <property type="entry name" value="Eukaryotic type KH-domain (KH-domain type I)"/>
    <property type="match status" value="4"/>
</dbReference>
<feature type="domain" description="K Homology" evidence="4">
    <location>
        <begin position="102"/>
        <end position="173"/>
    </location>
</feature>
<dbReference type="CDD" id="cd22439">
    <property type="entry name" value="KH-I_PCBP_rpt3"/>
    <property type="match status" value="1"/>
</dbReference>
<evidence type="ECO:0000256" key="2">
    <source>
        <dbReference type="PROSITE-ProRule" id="PRU00117"/>
    </source>
</evidence>
<dbReference type="Pfam" id="PF00013">
    <property type="entry name" value="KH_1"/>
    <property type="match status" value="4"/>
</dbReference>
<accession>A0AAW1KLU9</accession>
<dbReference type="SMART" id="SM00322">
    <property type="entry name" value="KH"/>
    <property type="match status" value="3"/>
</dbReference>
<keyword evidence="6" id="KW-1185">Reference proteome</keyword>
<evidence type="ECO:0000256" key="1">
    <source>
        <dbReference type="ARBA" id="ARBA00022737"/>
    </source>
</evidence>
<feature type="compositionally biased region" description="Basic and acidic residues" evidence="3">
    <location>
        <begin position="463"/>
        <end position="475"/>
    </location>
</feature>
<evidence type="ECO:0000256" key="3">
    <source>
        <dbReference type="SAM" id="MobiDB-lite"/>
    </source>
</evidence>
<feature type="domain" description="K Homology" evidence="4">
    <location>
        <begin position="268"/>
        <end position="367"/>
    </location>
</feature>
<dbReference type="FunFam" id="3.30.1370.10:FF:000002">
    <property type="entry name" value="poly(RC)-binding protein 2 isoform X1"/>
    <property type="match status" value="1"/>
</dbReference>
<dbReference type="GO" id="GO:0010468">
    <property type="term" value="P:regulation of gene expression"/>
    <property type="evidence" value="ECO:0007669"/>
    <property type="project" value="UniProtKB-ARBA"/>
</dbReference>
<dbReference type="Proteomes" id="UP001458880">
    <property type="component" value="Unassembled WGS sequence"/>
</dbReference>
<dbReference type="FunFam" id="3.30.1370.10:FF:000003">
    <property type="entry name" value="poly(RC)-binding protein 2 isoform X1"/>
    <property type="match status" value="1"/>
</dbReference>
<feature type="region of interest" description="Disordered" evidence="3">
    <location>
        <begin position="428"/>
        <end position="475"/>
    </location>
</feature>
<dbReference type="InterPro" id="IPR036612">
    <property type="entry name" value="KH_dom_type_1_sf"/>
</dbReference>
<gene>
    <name evidence="5" type="ORF">QE152_g21958</name>
</gene>
<dbReference type="AlphaFoldDB" id="A0AAW1KLU9"/>
<keyword evidence="1" id="KW-0677">Repeat</keyword>
<evidence type="ECO:0000313" key="6">
    <source>
        <dbReference type="Proteomes" id="UP001458880"/>
    </source>
</evidence>
<comment type="caution">
    <text evidence="5">The sequence shown here is derived from an EMBL/GenBank/DDBJ whole genome shotgun (WGS) entry which is preliminary data.</text>
</comment>
<protein>
    <submittedName>
        <fullName evidence="5">KH domain</fullName>
    </submittedName>
</protein>
<feature type="domain" description="K Homology" evidence="4">
    <location>
        <begin position="15"/>
        <end position="83"/>
    </location>
</feature>
<dbReference type="EMBL" id="JASPKY010000208">
    <property type="protein sequence ID" value="KAK9720649.1"/>
    <property type="molecule type" value="Genomic_DNA"/>
</dbReference>
<reference evidence="5 6" key="1">
    <citation type="journal article" date="2024" name="BMC Genomics">
        <title>De novo assembly and annotation of Popillia japonica's genome with initial clues to its potential as an invasive pest.</title>
        <authorList>
            <person name="Cucini C."/>
            <person name="Boschi S."/>
            <person name="Funari R."/>
            <person name="Cardaioli E."/>
            <person name="Iannotti N."/>
            <person name="Marturano G."/>
            <person name="Paoli F."/>
            <person name="Bruttini M."/>
            <person name="Carapelli A."/>
            <person name="Frati F."/>
            <person name="Nardi F."/>
        </authorList>
    </citation>
    <scope>NUCLEOTIDE SEQUENCE [LARGE SCALE GENOMIC DNA]</scope>
    <source>
        <strain evidence="5">DMR45628</strain>
    </source>
</reference>
<dbReference type="InterPro" id="IPR004088">
    <property type="entry name" value="KH_dom_type_1"/>
</dbReference>
<dbReference type="CDD" id="cd22438">
    <property type="entry name" value="KH-I_PCBP_rpt1"/>
    <property type="match status" value="1"/>
</dbReference>
<organism evidence="5 6">
    <name type="scientific">Popillia japonica</name>
    <name type="common">Japanese beetle</name>
    <dbReference type="NCBI Taxonomy" id="7064"/>
    <lineage>
        <taxon>Eukaryota</taxon>
        <taxon>Metazoa</taxon>
        <taxon>Ecdysozoa</taxon>
        <taxon>Arthropoda</taxon>
        <taxon>Hexapoda</taxon>
        <taxon>Insecta</taxon>
        <taxon>Pterygota</taxon>
        <taxon>Neoptera</taxon>
        <taxon>Endopterygota</taxon>
        <taxon>Coleoptera</taxon>
        <taxon>Polyphaga</taxon>
        <taxon>Scarabaeiformia</taxon>
        <taxon>Scarabaeidae</taxon>
        <taxon>Rutelinae</taxon>
        <taxon>Popillia</taxon>
    </lineage>
</organism>
<dbReference type="Gene3D" id="3.30.1370.10">
    <property type="entry name" value="K Homology domain, type 1"/>
    <property type="match status" value="4"/>
</dbReference>
<evidence type="ECO:0000313" key="5">
    <source>
        <dbReference type="EMBL" id="KAK9720649.1"/>
    </source>
</evidence>
<dbReference type="InterPro" id="IPR004087">
    <property type="entry name" value="KH_dom"/>
</dbReference>
<name>A0AAW1KLU9_POPJA</name>
<proteinExistence type="predicted"/>
<keyword evidence="2" id="KW-0694">RNA-binding</keyword>
<dbReference type="PROSITE" id="PS50084">
    <property type="entry name" value="KH_TYPE_1"/>
    <property type="match status" value="3"/>
</dbReference>
<sequence>MDLDGKHLLNEDPNVTLTIRLIMQGKEVGSIIGKKGEIVKRFREESGAKINISDGSCPERIVTVTGSTSAIFKAFTLICKKFEEWCSQFQDINSGSSGVPRPPITLRLIVPASQCGSLIGKGGSKIKEIREVTGASIQVASEMLPNSTERAVTISGTGEAITQCIYHICNVMLESPPKGATIPYRPKPQVGGPVILAGGQAYTIQGNYAVPAHADMTALGKSPLASLAALGLGGLAPTNTGGLNPAALAALAGSQLRTSNTRNQQNSNQQTHEMTVPNELIGCIIGKGGTKIAEIRQISGAMIRISNCDDRESGGTKIAEIRQISGAMIRISNCDDRESGVTDRTITISGNPDSVALAQYLINMSVELQKANLEAQNSPSTGGSGQSSTASPLASAIPLAQLLAKPGALNALTSLSALGGLTELLGAQSGTPPVQTTGVHRTHKNYTPRLRSPGGSGGPTEGSKLKTERNKFNPY</sequence>
<dbReference type="PANTHER" id="PTHR10288">
    <property type="entry name" value="KH DOMAIN CONTAINING RNA BINDING PROTEIN"/>
    <property type="match status" value="1"/>
</dbReference>
<feature type="compositionally biased region" description="Polar residues" evidence="3">
    <location>
        <begin position="428"/>
        <end position="439"/>
    </location>
</feature>